<keyword evidence="7" id="KW-1185">Reference proteome</keyword>
<dbReference type="Pfam" id="PF00440">
    <property type="entry name" value="TetR_N"/>
    <property type="match status" value="1"/>
</dbReference>
<name>A0ABW0R779_9BACL</name>
<keyword evidence="2 4" id="KW-0238">DNA-binding</keyword>
<proteinExistence type="predicted"/>
<keyword evidence="3" id="KW-0804">Transcription</keyword>
<dbReference type="EMBL" id="JBHSNC010000051">
    <property type="protein sequence ID" value="MFC5531174.1"/>
    <property type="molecule type" value="Genomic_DNA"/>
</dbReference>
<sequence length="212" mass="23726">MPIGEEPEKLGLRERKKRKTRLTLQQQALRLFREQGYHATTIEQIAEASEISPSTFFRYFANKEALVLEDDYDPLLIRMFQEQPANLSPIQALRKAISSSHALITEVEREGINERTKLTLTVPELRAASLMHMNEMLTMIAGLVADRLGRPRGDFEVLHFAGSVLGATMAVQVYCMDHPKADFFQKVDEALARLEGGLSSLASPSSPNDLNG</sequence>
<dbReference type="InterPro" id="IPR041347">
    <property type="entry name" value="MftR_C"/>
</dbReference>
<comment type="caution">
    <text evidence="6">The sequence shown here is derived from an EMBL/GenBank/DDBJ whole genome shotgun (WGS) entry which is preliminary data.</text>
</comment>
<gene>
    <name evidence="6" type="ORF">ACFPQ4_17275</name>
</gene>
<dbReference type="Gene3D" id="1.10.357.10">
    <property type="entry name" value="Tetracycline Repressor, domain 2"/>
    <property type="match status" value="1"/>
</dbReference>
<keyword evidence="1" id="KW-0805">Transcription regulation</keyword>
<evidence type="ECO:0000256" key="3">
    <source>
        <dbReference type="ARBA" id="ARBA00023163"/>
    </source>
</evidence>
<evidence type="ECO:0000313" key="6">
    <source>
        <dbReference type="EMBL" id="MFC5531174.1"/>
    </source>
</evidence>
<dbReference type="Pfam" id="PF17754">
    <property type="entry name" value="TetR_C_14"/>
    <property type="match status" value="1"/>
</dbReference>
<dbReference type="Proteomes" id="UP001596108">
    <property type="component" value="Unassembled WGS sequence"/>
</dbReference>
<dbReference type="InterPro" id="IPR001647">
    <property type="entry name" value="HTH_TetR"/>
</dbReference>
<dbReference type="PRINTS" id="PR00455">
    <property type="entry name" value="HTHTETR"/>
</dbReference>
<feature type="domain" description="HTH tetR-type" evidence="5">
    <location>
        <begin position="18"/>
        <end position="78"/>
    </location>
</feature>
<evidence type="ECO:0000256" key="4">
    <source>
        <dbReference type="PROSITE-ProRule" id="PRU00335"/>
    </source>
</evidence>
<dbReference type="PANTHER" id="PTHR30055:SF234">
    <property type="entry name" value="HTH-TYPE TRANSCRIPTIONAL REGULATOR BETI"/>
    <property type="match status" value="1"/>
</dbReference>
<accession>A0ABW0R779</accession>
<reference evidence="7" key="1">
    <citation type="journal article" date="2019" name="Int. J. Syst. Evol. Microbiol.">
        <title>The Global Catalogue of Microorganisms (GCM) 10K type strain sequencing project: providing services to taxonomists for standard genome sequencing and annotation.</title>
        <authorList>
            <consortium name="The Broad Institute Genomics Platform"/>
            <consortium name="The Broad Institute Genome Sequencing Center for Infectious Disease"/>
            <person name="Wu L."/>
            <person name="Ma J."/>
        </authorList>
    </citation>
    <scope>NUCLEOTIDE SEQUENCE [LARGE SCALE GENOMIC DNA]</scope>
    <source>
        <strain evidence="7">CGMCC 1.18578</strain>
    </source>
</reference>
<dbReference type="PROSITE" id="PS50977">
    <property type="entry name" value="HTH_TETR_2"/>
    <property type="match status" value="1"/>
</dbReference>
<dbReference type="InterPro" id="IPR009057">
    <property type="entry name" value="Homeodomain-like_sf"/>
</dbReference>
<dbReference type="RefSeq" id="WP_378113115.1">
    <property type="nucleotide sequence ID" value="NZ_JBHSNC010000051.1"/>
</dbReference>
<dbReference type="Gene3D" id="1.10.10.60">
    <property type="entry name" value="Homeodomain-like"/>
    <property type="match status" value="1"/>
</dbReference>
<evidence type="ECO:0000256" key="2">
    <source>
        <dbReference type="ARBA" id="ARBA00023125"/>
    </source>
</evidence>
<dbReference type="InterPro" id="IPR050109">
    <property type="entry name" value="HTH-type_TetR-like_transc_reg"/>
</dbReference>
<evidence type="ECO:0000259" key="5">
    <source>
        <dbReference type="PROSITE" id="PS50977"/>
    </source>
</evidence>
<organism evidence="6 7">
    <name type="scientific">Cohnella yongneupensis</name>
    <dbReference type="NCBI Taxonomy" id="425006"/>
    <lineage>
        <taxon>Bacteria</taxon>
        <taxon>Bacillati</taxon>
        <taxon>Bacillota</taxon>
        <taxon>Bacilli</taxon>
        <taxon>Bacillales</taxon>
        <taxon>Paenibacillaceae</taxon>
        <taxon>Cohnella</taxon>
    </lineage>
</organism>
<dbReference type="SUPFAM" id="SSF46689">
    <property type="entry name" value="Homeodomain-like"/>
    <property type="match status" value="1"/>
</dbReference>
<evidence type="ECO:0000256" key="1">
    <source>
        <dbReference type="ARBA" id="ARBA00023015"/>
    </source>
</evidence>
<evidence type="ECO:0000313" key="7">
    <source>
        <dbReference type="Proteomes" id="UP001596108"/>
    </source>
</evidence>
<feature type="DNA-binding region" description="H-T-H motif" evidence="4">
    <location>
        <begin position="41"/>
        <end position="60"/>
    </location>
</feature>
<protein>
    <submittedName>
        <fullName evidence="6">TetR family transcriptional regulator</fullName>
    </submittedName>
</protein>
<dbReference type="PANTHER" id="PTHR30055">
    <property type="entry name" value="HTH-TYPE TRANSCRIPTIONAL REGULATOR RUTR"/>
    <property type="match status" value="1"/>
</dbReference>